<keyword evidence="3" id="KW-1185">Reference proteome</keyword>
<keyword evidence="1" id="KW-1133">Transmembrane helix</keyword>
<protein>
    <submittedName>
        <fullName evidence="2">Uncharacterized protein</fullName>
    </submittedName>
</protein>
<keyword evidence="1" id="KW-0472">Membrane</keyword>
<feature type="transmembrane region" description="Helical" evidence="1">
    <location>
        <begin position="12"/>
        <end position="33"/>
    </location>
</feature>
<dbReference type="EMBL" id="JAUEPT010000097">
    <property type="protein sequence ID" value="KAK0432276.1"/>
    <property type="molecule type" value="Genomic_DNA"/>
</dbReference>
<feature type="transmembrane region" description="Helical" evidence="1">
    <location>
        <begin position="53"/>
        <end position="72"/>
    </location>
</feature>
<dbReference type="AlphaFoldDB" id="A0AA39IXG1"/>
<accession>A0AA39IXG1</accession>
<name>A0AA39IXG1_9AGAR</name>
<sequence length="105" mass="12126">MIQKSLHTFDSWGGYSFCSIPLFWAFPFSQVAYNHKGNPGLLTGIEPKVGRVFLSFQAGIITARAPVLLWLLPNRMHIRRYSWRPLCQPRLYESLTHLKSLHVVN</sequence>
<organism evidence="2 3">
    <name type="scientific">Armillaria borealis</name>
    <dbReference type="NCBI Taxonomy" id="47425"/>
    <lineage>
        <taxon>Eukaryota</taxon>
        <taxon>Fungi</taxon>
        <taxon>Dikarya</taxon>
        <taxon>Basidiomycota</taxon>
        <taxon>Agaricomycotina</taxon>
        <taxon>Agaricomycetes</taxon>
        <taxon>Agaricomycetidae</taxon>
        <taxon>Agaricales</taxon>
        <taxon>Marasmiineae</taxon>
        <taxon>Physalacriaceae</taxon>
        <taxon>Armillaria</taxon>
    </lineage>
</organism>
<dbReference type="Proteomes" id="UP001175226">
    <property type="component" value="Unassembled WGS sequence"/>
</dbReference>
<evidence type="ECO:0000256" key="1">
    <source>
        <dbReference type="SAM" id="Phobius"/>
    </source>
</evidence>
<gene>
    <name evidence="2" type="ORF">EV421DRAFT_1850013</name>
</gene>
<comment type="caution">
    <text evidence="2">The sequence shown here is derived from an EMBL/GenBank/DDBJ whole genome shotgun (WGS) entry which is preliminary data.</text>
</comment>
<evidence type="ECO:0000313" key="3">
    <source>
        <dbReference type="Proteomes" id="UP001175226"/>
    </source>
</evidence>
<evidence type="ECO:0000313" key="2">
    <source>
        <dbReference type="EMBL" id="KAK0432276.1"/>
    </source>
</evidence>
<reference evidence="2" key="1">
    <citation type="submission" date="2023-06" db="EMBL/GenBank/DDBJ databases">
        <authorList>
            <consortium name="Lawrence Berkeley National Laboratory"/>
            <person name="Ahrendt S."/>
            <person name="Sahu N."/>
            <person name="Indic B."/>
            <person name="Wong-Bajracharya J."/>
            <person name="Merenyi Z."/>
            <person name="Ke H.-M."/>
            <person name="Monk M."/>
            <person name="Kocsube S."/>
            <person name="Drula E."/>
            <person name="Lipzen A."/>
            <person name="Balint B."/>
            <person name="Henrissat B."/>
            <person name="Andreopoulos B."/>
            <person name="Martin F.M."/>
            <person name="Harder C.B."/>
            <person name="Rigling D."/>
            <person name="Ford K.L."/>
            <person name="Foster G.D."/>
            <person name="Pangilinan J."/>
            <person name="Papanicolaou A."/>
            <person name="Barry K."/>
            <person name="LaButti K."/>
            <person name="Viragh M."/>
            <person name="Koriabine M."/>
            <person name="Yan M."/>
            <person name="Riley R."/>
            <person name="Champramary S."/>
            <person name="Plett K.L."/>
            <person name="Tsai I.J."/>
            <person name="Slot J."/>
            <person name="Sipos G."/>
            <person name="Plett J."/>
            <person name="Nagy L.G."/>
            <person name="Grigoriev I.V."/>
        </authorList>
    </citation>
    <scope>NUCLEOTIDE SEQUENCE</scope>
    <source>
        <strain evidence="2">FPL87.14</strain>
    </source>
</reference>
<keyword evidence="1" id="KW-0812">Transmembrane</keyword>
<proteinExistence type="predicted"/>